<name>D4B5I6_ARTBC</name>
<reference evidence="2" key="1">
    <citation type="journal article" date="2011" name="Genome Biol.">
        <title>Comparative and functional genomics provide insights into the pathogenicity of dermatophytic fungi.</title>
        <authorList>
            <person name="Burmester A."/>
            <person name="Shelest E."/>
            <person name="Gloeckner G."/>
            <person name="Heddergott C."/>
            <person name="Schindler S."/>
            <person name="Staib P."/>
            <person name="Heidel A."/>
            <person name="Felder M."/>
            <person name="Petzold A."/>
            <person name="Szafranski K."/>
            <person name="Feuermann M."/>
            <person name="Pedruzzi I."/>
            <person name="Priebe S."/>
            <person name="Groth M."/>
            <person name="Winkler R."/>
            <person name="Li W."/>
            <person name="Kniemeyer O."/>
            <person name="Schroeckh V."/>
            <person name="Hertweck C."/>
            <person name="Hube B."/>
            <person name="White T.C."/>
            <person name="Platzer M."/>
            <person name="Guthke R."/>
            <person name="Heitman J."/>
            <person name="Woestemeyer J."/>
            <person name="Zipfel P.F."/>
            <person name="Monod M."/>
            <person name="Brakhage A.A."/>
        </authorList>
    </citation>
    <scope>NUCLEOTIDE SEQUENCE [LARGE SCALE GENOMIC DNA]</scope>
    <source>
        <strain evidence="2">ATCC MYA-4681 / CBS 112371</strain>
    </source>
</reference>
<dbReference type="HOGENOM" id="CLU_2326260_0_0_1"/>
<dbReference type="EMBL" id="ABSU01000042">
    <property type="protein sequence ID" value="EFE29384.1"/>
    <property type="molecule type" value="Genomic_DNA"/>
</dbReference>
<dbReference type="RefSeq" id="XP_003010024.1">
    <property type="nucleotide sequence ID" value="XM_003009978.1"/>
</dbReference>
<feature type="non-terminal residue" evidence="1">
    <location>
        <position position="1"/>
    </location>
</feature>
<dbReference type="AlphaFoldDB" id="D4B5I6"/>
<keyword evidence="2" id="KW-1185">Reference proteome</keyword>
<evidence type="ECO:0000313" key="1">
    <source>
        <dbReference type="EMBL" id="EFE29384.1"/>
    </source>
</evidence>
<evidence type="ECO:0000313" key="2">
    <source>
        <dbReference type="Proteomes" id="UP000008866"/>
    </source>
</evidence>
<gene>
    <name evidence="1" type="ORF">ARB_03726</name>
</gene>
<accession>D4B5I6</accession>
<dbReference type="GeneID" id="9525641"/>
<dbReference type="Proteomes" id="UP000008866">
    <property type="component" value="Unassembled WGS sequence"/>
</dbReference>
<sequence length="99" mass="11377">KLIYDEIDLVFRDTGGPKYYINHLNGKLLPRLLAFYTFKPGVPVGHDEYEPNILAKHYRCFGPFPVFHEEIAAEPRLAILMWIMNIPLSDYSARDLPGG</sequence>
<comment type="caution">
    <text evidence="1">The sequence shown here is derived from an EMBL/GenBank/DDBJ whole genome shotgun (WGS) entry which is preliminary data.</text>
</comment>
<protein>
    <submittedName>
        <fullName evidence="1">Uncharacterized protein</fullName>
    </submittedName>
</protein>
<organism evidence="1 2">
    <name type="scientific">Arthroderma benhamiae (strain ATCC MYA-4681 / CBS 112371)</name>
    <name type="common">Trichophyton mentagrophytes</name>
    <dbReference type="NCBI Taxonomy" id="663331"/>
    <lineage>
        <taxon>Eukaryota</taxon>
        <taxon>Fungi</taxon>
        <taxon>Dikarya</taxon>
        <taxon>Ascomycota</taxon>
        <taxon>Pezizomycotina</taxon>
        <taxon>Eurotiomycetes</taxon>
        <taxon>Eurotiomycetidae</taxon>
        <taxon>Onygenales</taxon>
        <taxon>Arthrodermataceae</taxon>
        <taxon>Trichophyton</taxon>
    </lineage>
</organism>
<proteinExistence type="predicted"/>
<dbReference type="KEGG" id="abe:ARB_03726"/>